<name>A0ABZ2XIV0_9RHOO</name>
<dbReference type="InterPro" id="IPR045378">
    <property type="entry name" value="LNT_N"/>
</dbReference>
<evidence type="ECO:0000313" key="12">
    <source>
        <dbReference type="Proteomes" id="UP001479520"/>
    </source>
</evidence>
<dbReference type="CDD" id="cd07571">
    <property type="entry name" value="ALP_N-acyl_transferase"/>
    <property type="match status" value="1"/>
</dbReference>
<comment type="function">
    <text evidence="9">Catalyzes the phospholipid dependent N-acylation of the N-terminal cysteine of apolipoprotein, the last step in lipoprotein maturation.</text>
</comment>
<comment type="subcellular location">
    <subcellularLocation>
        <location evidence="1 9">Cell membrane</location>
        <topology evidence="1 9">Multi-pass membrane protein</topology>
    </subcellularLocation>
</comment>
<evidence type="ECO:0000256" key="1">
    <source>
        <dbReference type="ARBA" id="ARBA00004651"/>
    </source>
</evidence>
<dbReference type="PANTHER" id="PTHR38686:SF1">
    <property type="entry name" value="APOLIPOPROTEIN N-ACYLTRANSFERASE"/>
    <property type="match status" value="1"/>
</dbReference>
<feature type="transmembrane region" description="Helical" evidence="9">
    <location>
        <begin position="116"/>
        <end position="140"/>
    </location>
</feature>
<keyword evidence="7 9" id="KW-0472">Membrane</keyword>
<gene>
    <name evidence="9 11" type="primary">lnt</name>
    <name evidence="11" type="ORF">AADV58_05105</name>
</gene>
<evidence type="ECO:0000256" key="2">
    <source>
        <dbReference type="ARBA" id="ARBA00010065"/>
    </source>
</evidence>
<evidence type="ECO:0000256" key="9">
    <source>
        <dbReference type="HAMAP-Rule" id="MF_01148"/>
    </source>
</evidence>
<accession>A0ABZ2XIV0</accession>
<keyword evidence="5 9" id="KW-0812">Transmembrane</keyword>
<evidence type="ECO:0000256" key="6">
    <source>
        <dbReference type="ARBA" id="ARBA00022989"/>
    </source>
</evidence>
<evidence type="ECO:0000256" key="5">
    <source>
        <dbReference type="ARBA" id="ARBA00022692"/>
    </source>
</evidence>
<dbReference type="InterPro" id="IPR004563">
    <property type="entry name" value="Apolipo_AcylTrfase"/>
</dbReference>
<dbReference type="PANTHER" id="PTHR38686">
    <property type="entry name" value="APOLIPOPROTEIN N-ACYLTRANSFERASE"/>
    <property type="match status" value="1"/>
</dbReference>
<evidence type="ECO:0000313" key="11">
    <source>
        <dbReference type="EMBL" id="WZJ22531.1"/>
    </source>
</evidence>
<dbReference type="InterPro" id="IPR036526">
    <property type="entry name" value="C-N_Hydrolase_sf"/>
</dbReference>
<dbReference type="Proteomes" id="UP001479520">
    <property type="component" value="Chromosome"/>
</dbReference>
<dbReference type="HAMAP" id="MF_01148">
    <property type="entry name" value="Lnt"/>
    <property type="match status" value="1"/>
</dbReference>
<dbReference type="RefSeq" id="WP_051295411.1">
    <property type="nucleotide sequence ID" value="NZ_CP151406.1"/>
</dbReference>
<feature type="transmembrane region" description="Helical" evidence="9">
    <location>
        <begin position="48"/>
        <end position="69"/>
    </location>
</feature>
<sequence length="494" mass="53197">MRRPELAALLAGAAGVLCFAPFDLFWLAPLPWLALFALWRQAPDARRAALVGFLFGLGFFLAGVSWIYVSLSVFGGMPWWLAGPATLLFCTAMALYPTLAGWLFKRWQPAGFWRQALWFAVLIAAADWLRGWLFTGFPWLAIGYTQAPPSPLAGFAPLIGVYGLSLLLALSAALLLRWRVGLPVLALLLATGFGLRQLEWTQPVGEPVSVALLQGNIPQDMKFNPDNFVRTLLRYRDMIAAHPARLTILPETALPAFLDRLPPEYLDELSTLARQHGGDIVVGTLTGNPETGYYNSAVSLGSAPQQTYSKQHLVPFGEFIPAGFAWFMAQANIPMSAFSAGPSRPAALSVAGQLVAFNICYEDVFGEEIIRTLPQAGMLANLSNTAWFGRSLAQPQHLQIARMRSAETGRPSLRATNTGMTAIIDARGDVVSALAPFETAVLTGEVRAYQGSTPYIAWGNLGFLVLLLAGAGAAQIRRAASAAGSPAPGADARP</sequence>
<evidence type="ECO:0000256" key="3">
    <source>
        <dbReference type="ARBA" id="ARBA00022475"/>
    </source>
</evidence>
<feature type="transmembrane region" description="Helical" evidence="9">
    <location>
        <begin position="455"/>
        <end position="474"/>
    </location>
</feature>
<protein>
    <recommendedName>
        <fullName evidence="9">Apolipoprotein N-acyltransferase</fullName>
        <shortName evidence="9">ALP N-acyltransferase</shortName>
        <ecNumber evidence="9">2.3.1.269</ecNumber>
    </recommendedName>
</protein>
<comment type="similarity">
    <text evidence="2 9">Belongs to the CN hydrolase family. Apolipoprotein N-acyltransferase subfamily.</text>
</comment>
<feature type="transmembrane region" description="Helical" evidence="9">
    <location>
        <begin position="152"/>
        <end position="173"/>
    </location>
</feature>
<dbReference type="SUPFAM" id="SSF56317">
    <property type="entry name" value="Carbon-nitrogen hydrolase"/>
    <property type="match status" value="1"/>
</dbReference>
<evidence type="ECO:0000259" key="10">
    <source>
        <dbReference type="PROSITE" id="PS50263"/>
    </source>
</evidence>
<evidence type="ECO:0000256" key="8">
    <source>
        <dbReference type="ARBA" id="ARBA00023315"/>
    </source>
</evidence>
<keyword evidence="4 9" id="KW-0808">Transferase</keyword>
<keyword evidence="3 9" id="KW-1003">Cell membrane</keyword>
<evidence type="ECO:0000256" key="4">
    <source>
        <dbReference type="ARBA" id="ARBA00022679"/>
    </source>
</evidence>
<reference evidence="11 12" key="1">
    <citation type="submission" date="2024-04" db="EMBL/GenBank/DDBJ databases">
        <title>Dissimilatory iodate-reducing microorganisms contribute to the enrichment of iodine in groundwater.</title>
        <authorList>
            <person name="Jiang Z."/>
        </authorList>
    </citation>
    <scope>NUCLEOTIDE SEQUENCE [LARGE SCALE GENOMIC DNA]</scope>
    <source>
        <strain evidence="11 12">NCP973</strain>
    </source>
</reference>
<feature type="domain" description="CN hydrolase" evidence="10">
    <location>
        <begin position="213"/>
        <end position="448"/>
    </location>
</feature>
<evidence type="ECO:0000256" key="7">
    <source>
        <dbReference type="ARBA" id="ARBA00023136"/>
    </source>
</evidence>
<dbReference type="EC" id="2.3.1.269" evidence="9"/>
<feature type="transmembrane region" description="Helical" evidence="9">
    <location>
        <begin position="81"/>
        <end position="104"/>
    </location>
</feature>
<dbReference type="NCBIfam" id="TIGR00546">
    <property type="entry name" value="lnt"/>
    <property type="match status" value="1"/>
</dbReference>
<comment type="catalytic activity">
    <reaction evidence="9">
        <text>N-terminal S-1,2-diacyl-sn-glyceryl-L-cysteinyl-[lipoprotein] + a glycerophospholipid = N-acyl-S-1,2-diacyl-sn-glyceryl-L-cysteinyl-[lipoprotein] + a 2-acyl-sn-glycero-3-phospholipid + H(+)</text>
        <dbReference type="Rhea" id="RHEA:48228"/>
        <dbReference type="Rhea" id="RHEA-COMP:14681"/>
        <dbReference type="Rhea" id="RHEA-COMP:14684"/>
        <dbReference type="ChEBI" id="CHEBI:15378"/>
        <dbReference type="ChEBI" id="CHEBI:136912"/>
        <dbReference type="ChEBI" id="CHEBI:140656"/>
        <dbReference type="ChEBI" id="CHEBI:140657"/>
        <dbReference type="ChEBI" id="CHEBI:140660"/>
        <dbReference type="EC" id="2.3.1.269"/>
    </reaction>
</comment>
<organism evidence="11 12">
    <name type="scientific">Azonexus hydrophilus</name>
    <dbReference type="NCBI Taxonomy" id="418702"/>
    <lineage>
        <taxon>Bacteria</taxon>
        <taxon>Pseudomonadati</taxon>
        <taxon>Pseudomonadota</taxon>
        <taxon>Betaproteobacteria</taxon>
        <taxon>Rhodocyclales</taxon>
        <taxon>Azonexaceae</taxon>
        <taxon>Azonexus</taxon>
    </lineage>
</organism>
<proteinExistence type="inferred from homology"/>
<dbReference type="Gene3D" id="3.60.110.10">
    <property type="entry name" value="Carbon-nitrogen hydrolase"/>
    <property type="match status" value="1"/>
</dbReference>
<dbReference type="Pfam" id="PF20154">
    <property type="entry name" value="LNT_N"/>
    <property type="match status" value="1"/>
</dbReference>
<keyword evidence="6 9" id="KW-1133">Transmembrane helix</keyword>
<dbReference type="Pfam" id="PF00795">
    <property type="entry name" value="CN_hydrolase"/>
    <property type="match status" value="1"/>
</dbReference>
<keyword evidence="12" id="KW-1185">Reference proteome</keyword>
<keyword evidence="8 9" id="KW-0012">Acyltransferase</keyword>
<dbReference type="InterPro" id="IPR003010">
    <property type="entry name" value="C-N_Hydrolase"/>
</dbReference>
<dbReference type="EMBL" id="CP151406">
    <property type="protein sequence ID" value="WZJ22531.1"/>
    <property type="molecule type" value="Genomic_DNA"/>
</dbReference>
<feature type="transmembrane region" description="Helical" evidence="9">
    <location>
        <begin position="6"/>
        <end position="27"/>
    </location>
</feature>
<dbReference type="GO" id="GO:0016746">
    <property type="term" value="F:acyltransferase activity"/>
    <property type="evidence" value="ECO:0007669"/>
    <property type="project" value="UniProtKB-KW"/>
</dbReference>
<dbReference type="PROSITE" id="PS50263">
    <property type="entry name" value="CN_HYDROLASE"/>
    <property type="match status" value="1"/>
</dbReference>
<comment type="pathway">
    <text evidence="9">Protein modification; lipoprotein biosynthesis (N-acyl transfer).</text>
</comment>